<keyword evidence="3" id="KW-1185">Reference proteome</keyword>
<name>A0A0G3GAV8_9GAMM</name>
<evidence type="ECO:0000313" key="2">
    <source>
        <dbReference type="EMBL" id="AKJ95971.1"/>
    </source>
</evidence>
<evidence type="ECO:0000313" key="3">
    <source>
        <dbReference type="Proteomes" id="UP000064201"/>
    </source>
</evidence>
<dbReference type="STRING" id="106634.TVD_11670"/>
<evidence type="ECO:0000256" key="1">
    <source>
        <dbReference type="SAM" id="Phobius"/>
    </source>
</evidence>
<keyword evidence="1" id="KW-0472">Membrane</keyword>
<keyword evidence="1" id="KW-0812">Transmembrane</keyword>
<sequence>MGIRWIIGLVVMGVILALAMWVYSNPGGMRSQQFSDLPWQIEVGDRQRTRVLGVVLGETTMADLMHRLPVPDIRLFVDADGSRSLEAYYVNARIPPFEANLILRPDLDEAALDRIQSEVTSERPMPSGARRYGLSDNALTSLGNVPIVEMSYIPRAQWTEDLITKRFGEPRERMRIASDHSYWLYPEEGLVILVPRRGRVLMHYVTQDRWGQTVERLRDEGRRRLGEDHGDHE</sequence>
<dbReference type="RefSeq" id="WP_018937237.1">
    <property type="nucleotide sequence ID" value="NZ_CP011367.1"/>
</dbReference>
<dbReference type="OrthoDB" id="7057085at2"/>
<dbReference type="AlphaFoldDB" id="A0A0G3GAV8"/>
<dbReference type="PATRIC" id="fig|106634.4.peg.2383"/>
<organism evidence="2 3">
    <name type="scientific">Thioalkalivibrio versutus</name>
    <dbReference type="NCBI Taxonomy" id="106634"/>
    <lineage>
        <taxon>Bacteria</taxon>
        <taxon>Pseudomonadati</taxon>
        <taxon>Pseudomonadota</taxon>
        <taxon>Gammaproteobacteria</taxon>
        <taxon>Chromatiales</taxon>
        <taxon>Ectothiorhodospiraceae</taxon>
        <taxon>Thioalkalivibrio</taxon>
    </lineage>
</organism>
<reference evidence="2 3" key="1">
    <citation type="submission" date="2015-04" db="EMBL/GenBank/DDBJ databases">
        <title>Complete Sequence for the Genome of the Thioalkalivibrio versutus D301.</title>
        <authorList>
            <person name="Mu T."/>
            <person name="Zhou J."/>
            <person name="Xu X."/>
        </authorList>
    </citation>
    <scope>NUCLEOTIDE SEQUENCE [LARGE SCALE GENOMIC DNA]</scope>
    <source>
        <strain evidence="2 3">D301</strain>
    </source>
</reference>
<dbReference type="KEGG" id="tvr:TVD_11670"/>
<dbReference type="EMBL" id="CP011367">
    <property type="protein sequence ID" value="AKJ95971.1"/>
    <property type="molecule type" value="Genomic_DNA"/>
</dbReference>
<proteinExistence type="predicted"/>
<gene>
    <name evidence="2" type="ORF">TVD_11670</name>
</gene>
<keyword evidence="1" id="KW-1133">Transmembrane helix</keyword>
<dbReference type="Proteomes" id="UP000064201">
    <property type="component" value="Chromosome"/>
</dbReference>
<feature type="transmembrane region" description="Helical" evidence="1">
    <location>
        <begin position="6"/>
        <end position="23"/>
    </location>
</feature>
<protein>
    <submittedName>
        <fullName evidence="2">Uncharacterized protein</fullName>
    </submittedName>
</protein>
<accession>A0A0G3GAV8</accession>